<sequence length="591" mass="67174">MTVFSPTYVSVSLHTIQDIEEVLFSYAMNPVFCLQKIRSVLSRLFEQELIGGTTASVLFRFTYRYVTAEIEKGSRYSPNVVSNLFGQMDGVRTVIAASSFGQSDSALKRLSGLPFWSNTLLVSTNREKASFSAKLEGGIEQLIEVLPALVSLGSLRLDVEDDVYLMLETTQPLSWLSTRFSHFEWFSRKNDLMDHSSKACFQEGLRSFLRDSPNVTLVRQGQLSKYELRRLESSLQGVVSRQYVKASDCRFNDNCLTPDYLVPIFEMEERELAEDEVCDFLTVSGHSCMYLKSDSKWTPELLGRQSCVVEVVIVEIGDHQFAFPKTSLSNASDEQAIYELSFSNSDGWHVREAHGTLSNNHRLNAIKLKVFDKIVWVNCDHFWADFAISYDVQSISNLYLNIWSTDHYGILVEPNFISLIFNQDELNLPDFALVESSKSVRNSEVLMSKGVLEMDKRVYEIKRGQYISSPSEAVVDVVSAHALSMFKDSARWFDQLIPLVNVLGNTEKQSDLVVIFRNQGGFLYGIRVLNEVHTEEVQPTITLKCELLYDNGYQMKLGALSDFTYFDWEAISNMAQNLIHMMSEDCLKNGC</sequence>
<keyword evidence="2" id="KW-1185">Reference proteome</keyword>
<gene>
    <name evidence="1" type="ORF">DFP79_1933</name>
</gene>
<dbReference type="EMBL" id="SNXC01000011">
    <property type="protein sequence ID" value="TDO98292.1"/>
    <property type="molecule type" value="Genomic_DNA"/>
</dbReference>
<evidence type="ECO:0000313" key="2">
    <source>
        <dbReference type="Proteomes" id="UP000294656"/>
    </source>
</evidence>
<dbReference type="RefSeq" id="WP_166637673.1">
    <property type="nucleotide sequence ID" value="NZ_SNXC01000011.1"/>
</dbReference>
<organism evidence="1 2">
    <name type="scientific">Marinomonas balearica</name>
    <dbReference type="NCBI Taxonomy" id="491947"/>
    <lineage>
        <taxon>Bacteria</taxon>
        <taxon>Pseudomonadati</taxon>
        <taxon>Pseudomonadota</taxon>
        <taxon>Gammaproteobacteria</taxon>
        <taxon>Oceanospirillales</taxon>
        <taxon>Oceanospirillaceae</taxon>
        <taxon>Marinomonas</taxon>
    </lineage>
</organism>
<comment type="caution">
    <text evidence="1">The sequence shown here is derived from an EMBL/GenBank/DDBJ whole genome shotgun (WGS) entry which is preliminary data.</text>
</comment>
<protein>
    <submittedName>
        <fullName evidence="1">Uncharacterized protein</fullName>
    </submittedName>
</protein>
<accession>A0A4V3CGM1</accession>
<name>A0A4V3CGM1_9GAMM</name>
<dbReference type="Proteomes" id="UP000294656">
    <property type="component" value="Unassembled WGS sequence"/>
</dbReference>
<proteinExistence type="predicted"/>
<reference evidence="1 2" key="1">
    <citation type="submission" date="2019-03" db="EMBL/GenBank/DDBJ databases">
        <title>Genomic Encyclopedia of Type Strains, Phase III (KMG-III): the genomes of soil and plant-associated and newly described type strains.</title>
        <authorList>
            <person name="Whitman W."/>
        </authorList>
    </citation>
    <scope>NUCLEOTIDE SEQUENCE [LARGE SCALE GENOMIC DNA]</scope>
    <source>
        <strain evidence="1 2">CECT 7378</strain>
    </source>
</reference>
<dbReference type="AlphaFoldDB" id="A0A4V3CGM1"/>
<evidence type="ECO:0000313" key="1">
    <source>
        <dbReference type="EMBL" id="TDO98292.1"/>
    </source>
</evidence>